<feature type="transmembrane region" description="Helical" evidence="6">
    <location>
        <begin position="300"/>
        <end position="320"/>
    </location>
</feature>
<evidence type="ECO:0000313" key="9">
    <source>
        <dbReference type="Proteomes" id="UP000239068"/>
    </source>
</evidence>
<keyword evidence="3" id="KW-0597">Phosphoprotein</keyword>
<dbReference type="EMBL" id="MSCM01000001">
    <property type="protein sequence ID" value="PQJ81868.1"/>
    <property type="molecule type" value="Genomic_DNA"/>
</dbReference>
<dbReference type="SUPFAM" id="SSF47384">
    <property type="entry name" value="Homodimeric domain of signal transducing histidine kinase"/>
    <property type="match status" value="1"/>
</dbReference>
<dbReference type="InterPro" id="IPR036890">
    <property type="entry name" value="HATPase_C_sf"/>
</dbReference>
<feature type="transmembrane region" description="Helical" evidence="6">
    <location>
        <begin position="332"/>
        <end position="352"/>
    </location>
</feature>
<dbReference type="InterPro" id="IPR003661">
    <property type="entry name" value="HisK_dim/P_dom"/>
</dbReference>
<keyword evidence="5" id="KW-0418">Kinase</keyword>
<gene>
    <name evidence="8" type="ORF">BTO16_04465</name>
</gene>
<dbReference type="PANTHER" id="PTHR43304:SF1">
    <property type="entry name" value="PAC DOMAIN-CONTAINING PROTEIN"/>
    <property type="match status" value="1"/>
</dbReference>
<dbReference type="InterPro" id="IPR052162">
    <property type="entry name" value="Sensor_kinase/Photoreceptor"/>
</dbReference>
<keyword evidence="9" id="KW-1185">Reference proteome</keyword>
<dbReference type="InterPro" id="IPR004358">
    <property type="entry name" value="Sig_transdc_His_kin-like_C"/>
</dbReference>
<dbReference type="GO" id="GO:0000155">
    <property type="term" value="F:phosphorelay sensor kinase activity"/>
    <property type="evidence" value="ECO:0007669"/>
    <property type="project" value="InterPro"/>
</dbReference>
<evidence type="ECO:0000256" key="1">
    <source>
        <dbReference type="ARBA" id="ARBA00000085"/>
    </source>
</evidence>
<dbReference type="InterPro" id="IPR008979">
    <property type="entry name" value="Galactose-bd-like_sf"/>
</dbReference>
<dbReference type="Gene3D" id="2.60.120.260">
    <property type="entry name" value="Galactose-binding domain-like"/>
    <property type="match status" value="1"/>
</dbReference>
<accession>A0A2S7WWC2</accession>
<protein>
    <recommendedName>
        <fullName evidence="2">histidine kinase</fullName>
        <ecNumber evidence="2">2.7.13.3</ecNumber>
    </recommendedName>
</protein>
<dbReference type="PROSITE" id="PS50109">
    <property type="entry name" value="HIS_KIN"/>
    <property type="match status" value="1"/>
</dbReference>
<dbReference type="Pfam" id="PF07695">
    <property type="entry name" value="7TMR-DISM_7TM"/>
    <property type="match status" value="1"/>
</dbReference>
<evidence type="ECO:0000256" key="4">
    <source>
        <dbReference type="ARBA" id="ARBA00022679"/>
    </source>
</evidence>
<comment type="caution">
    <text evidence="8">The sequence shown here is derived from an EMBL/GenBank/DDBJ whole genome shotgun (WGS) entry which is preliminary data.</text>
</comment>
<keyword evidence="4" id="KW-0808">Transferase</keyword>
<evidence type="ECO:0000256" key="6">
    <source>
        <dbReference type="SAM" id="Phobius"/>
    </source>
</evidence>
<feature type="transmembrane region" description="Helical" evidence="6">
    <location>
        <begin position="209"/>
        <end position="228"/>
    </location>
</feature>
<evidence type="ECO:0000256" key="3">
    <source>
        <dbReference type="ARBA" id="ARBA00022553"/>
    </source>
</evidence>
<feature type="domain" description="Histidine kinase" evidence="7">
    <location>
        <begin position="436"/>
        <end position="645"/>
    </location>
</feature>
<dbReference type="InterPro" id="IPR011623">
    <property type="entry name" value="7TMR_DISM_rcpt_extracell_dom1"/>
</dbReference>
<dbReference type="CDD" id="cd00082">
    <property type="entry name" value="HisKA"/>
    <property type="match status" value="1"/>
</dbReference>
<dbReference type="SUPFAM" id="SSF55874">
    <property type="entry name" value="ATPase domain of HSP90 chaperone/DNA topoisomerase II/histidine kinase"/>
    <property type="match status" value="1"/>
</dbReference>
<reference evidence="8 9" key="1">
    <citation type="submission" date="2016-12" db="EMBL/GenBank/DDBJ databases">
        <title>Trade-off between light-utilization and light-protection in marine flavobacteria.</title>
        <authorList>
            <person name="Kumagai Y."/>
            <person name="Yoshizawa S."/>
            <person name="Kogure K."/>
            <person name="Iwasaki W."/>
        </authorList>
    </citation>
    <scope>NUCLEOTIDE SEQUENCE [LARGE SCALE GENOMIC DNA]</scope>
    <source>
        <strain evidence="8 9">ATCC 43844</strain>
    </source>
</reference>
<dbReference type="InterPro" id="IPR003594">
    <property type="entry name" value="HATPase_dom"/>
</dbReference>
<keyword evidence="6" id="KW-0472">Membrane</keyword>
<dbReference type="PRINTS" id="PR00344">
    <property type="entry name" value="BCTRLSENSOR"/>
</dbReference>
<evidence type="ECO:0000259" key="7">
    <source>
        <dbReference type="PROSITE" id="PS50109"/>
    </source>
</evidence>
<evidence type="ECO:0000256" key="5">
    <source>
        <dbReference type="ARBA" id="ARBA00022777"/>
    </source>
</evidence>
<name>A0A2S7WWC2_9FLAO</name>
<comment type="catalytic activity">
    <reaction evidence="1">
        <text>ATP + protein L-histidine = ADP + protein N-phospho-L-histidine.</text>
        <dbReference type="EC" id="2.7.13.3"/>
    </reaction>
</comment>
<dbReference type="EC" id="2.7.13.3" evidence="2"/>
<feature type="transmembrane region" description="Helical" evidence="6">
    <location>
        <begin position="182"/>
        <end position="202"/>
    </location>
</feature>
<dbReference type="InterPro" id="IPR005467">
    <property type="entry name" value="His_kinase_dom"/>
</dbReference>
<sequence length="645" mass="74178">MAVNQQKNELHIINLQSTTIKENSEIALDTGWEFYWNKLIQPGDFYKNNPPRIISLKSWTELNLNKTEKLPSFGYATYRLIISIPKKRPHVSLYVPAAYSSSKIWINGKFFSETGKIGTNRIETLHRRFSQIIPLDTHETNFEIVIQAANFYHKKGGIDKPLIVGTSHHLHDLKAKRIMADMIFIGCLGFIGIFFLFFYLLYWNKDKAILYFAILCMSLSYMALSDRYAPFTVVFESVNFILLTRIEYLTLFLAGTTASLFFNNIFANFIYKAYSKIIVYSFFVLVLLVLFLNAPHFTKLLVPFLVLMIINLIYVTCVIVKSIIAKRLESILLLVSVILGSIIFYVHIFLFLGENGNSLIYVNFGYVMVFLLLSMLLMKRFSDSFRELEQSKEVAMQQKKEIYIKSKELTNANQELEVNLKLLENYNTELDDFNHIVSHDLKSPLVSVHSLVSFIEEDLKATLDSDTKNHLNLLKDVVARMDALINGLLEYSKVAKGKKRKDLFSLNELLDKVINVVDHQHKSTFHIPDEDVEIYANKLELYHVFQNLLSNSIKYNNKELAIIKISVAKLKNEYVFSVSDNGPGIEPKYHTKIFKMFSQLNVNEDVKSTGIGLAIVKKIISGNQGIISVESEKDMGLKINFTWKI</sequence>
<feature type="transmembrane region" description="Helical" evidence="6">
    <location>
        <begin position="358"/>
        <end position="378"/>
    </location>
</feature>
<organism evidence="8 9">
    <name type="scientific">Polaribacter glomeratus</name>
    <dbReference type="NCBI Taxonomy" id="102"/>
    <lineage>
        <taxon>Bacteria</taxon>
        <taxon>Pseudomonadati</taxon>
        <taxon>Bacteroidota</taxon>
        <taxon>Flavobacteriia</taxon>
        <taxon>Flavobacteriales</taxon>
        <taxon>Flavobacteriaceae</taxon>
    </lineage>
</organism>
<dbReference type="Pfam" id="PF02518">
    <property type="entry name" value="HATPase_c"/>
    <property type="match status" value="1"/>
</dbReference>
<dbReference type="Pfam" id="PF00512">
    <property type="entry name" value="HisKA"/>
    <property type="match status" value="1"/>
</dbReference>
<feature type="transmembrane region" description="Helical" evidence="6">
    <location>
        <begin position="277"/>
        <end position="294"/>
    </location>
</feature>
<dbReference type="AlphaFoldDB" id="A0A2S7WWC2"/>
<dbReference type="SMART" id="SM00387">
    <property type="entry name" value="HATPase_c"/>
    <property type="match status" value="1"/>
</dbReference>
<keyword evidence="6" id="KW-0812">Transmembrane</keyword>
<evidence type="ECO:0000313" key="8">
    <source>
        <dbReference type="EMBL" id="PQJ81868.1"/>
    </source>
</evidence>
<dbReference type="SMART" id="SM00388">
    <property type="entry name" value="HisKA"/>
    <property type="match status" value="1"/>
</dbReference>
<evidence type="ECO:0000256" key="2">
    <source>
        <dbReference type="ARBA" id="ARBA00012438"/>
    </source>
</evidence>
<dbReference type="InterPro" id="IPR036097">
    <property type="entry name" value="HisK_dim/P_sf"/>
</dbReference>
<dbReference type="Proteomes" id="UP000239068">
    <property type="component" value="Unassembled WGS sequence"/>
</dbReference>
<dbReference type="SUPFAM" id="SSF49785">
    <property type="entry name" value="Galactose-binding domain-like"/>
    <property type="match status" value="1"/>
</dbReference>
<feature type="transmembrane region" description="Helical" evidence="6">
    <location>
        <begin position="248"/>
        <end position="270"/>
    </location>
</feature>
<dbReference type="Gene3D" id="1.10.287.130">
    <property type="match status" value="1"/>
</dbReference>
<dbReference type="Gene3D" id="3.30.565.10">
    <property type="entry name" value="Histidine kinase-like ATPase, C-terminal domain"/>
    <property type="match status" value="1"/>
</dbReference>
<keyword evidence="6" id="KW-1133">Transmembrane helix</keyword>
<proteinExistence type="predicted"/>
<dbReference type="PANTHER" id="PTHR43304">
    <property type="entry name" value="PHYTOCHROME-LIKE PROTEIN CPH1"/>
    <property type="match status" value="1"/>
</dbReference>